<keyword evidence="2" id="KW-1185">Reference proteome</keyword>
<accession>A0A4R2P6A5</accession>
<dbReference type="SUPFAM" id="SSF52540">
    <property type="entry name" value="P-loop containing nucleoside triphosphate hydrolases"/>
    <property type="match status" value="1"/>
</dbReference>
<comment type="caution">
    <text evidence="1">The sequence shown here is derived from an EMBL/GenBank/DDBJ whole genome shotgun (WGS) entry which is preliminary data.</text>
</comment>
<proteinExistence type="predicted"/>
<dbReference type="AlphaFoldDB" id="A0A4R2P6A5"/>
<dbReference type="RefSeq" id="WP_132709463.1">
    <property type="nucleotide sequence ID" value="NZ_JACIGF010000014.1"/>
</dbReference>
<dbReference type="Proteomes" id="UP000295399">
    <property type="component" value="Unassembled WGS sequence"/>
</dbReference>
<dbReference type="OrthoDB" id="9801841at2"/>
<reference evidence="1 2" key="1">
    <citation type="submission" date="2019-03" db="EMBL/GenBank/DDBJ databases">
        <title>Genomic Encyclopedia of Type Strains, Phase IV (KMG-IV): sequencing the most valuable type-strain genomes for metagenomic binning, comparative biology and taxonomic classification.</title>
        <authorList>
            <person name="Goeker M."/>
        </authorList>
    </citation>
    <scope>NUCLEOTIDE SEQUENCE [LARGE SCALE GENOMIC DNA]</scope>
    <source>
        <strain evidence="1 2">DSM 2132</strain>
    </source>
</reference>
<dbReference type="InParanoid" id="A0A4R2P6A5"/>
<sequence>MTSNPLVDFLASYGPQASSNNLYDEFVVEAAKRTGCAALEIDQPLTAELIGLLQSATPKCVILTGTAGDGKTYTARKVAEALSGEARVWSNTQKIYTLPKPLPSGRSALFIKDLSEINEAEKNRIFPDIMAALTGETTDVFVICVNDGHLLKFFRDRGEAELHDRFAEMLRSDAREDPNGHFWLVNMSRQSHRHLVDQIVDGVADHDGWAGCEGCPALADKENPCPIRCNRDILLRNDPASMRARLKDMIRMAAADGRHLSIRQLILLTVNILLGDAKASSTLLTCRKAKMRSRNNVYDLTNPFANAFGVNLTERERRQYGAFTVLSEYQVGFETNNVFDHGLLWGDDSLPDCPWYGERIFAPIRNMYRGDPSRHSADFQRAIVDQRRRLFFSLDPQSPKVRINPRRSPWNLSVFKHGSDYIAMVEGLLGAGMPQQIARQLLRGLNRMMTGEMTITDDRLWITAPSGVYLGSEIPLLVQHAGHPRTGGISTMSFLVSGNHRVGPSDNGRPPVIRVATRGREDRAVDLALRPTLVECLLRIADGALPASFSSECQREVERFQLQVATEVRRAFELDGATPMPKEVRMLDGNLQEHAIAIMAEGDAW</sequence>
<gene>
    <name evidence="1" type="ORF">EV659_1148</name>
</gene>
<dbReference type="EMBL" id="SLXO01000014">
    <property type="protein sequence ID" value="TCP30419.1"/>
    <property type="molecule type" value="Genomic_DNA"/>
</dbReference>
<evidence type="ECO:0000313" key="1">
    <source>
        <dbReference type="EMBL" id="TCP30419.1"/>
    </source>
</evidence>
<organism evidence="1 2">
    <name type="scientific">Rhodothalassium salexigens DSM 2132</name>
    <dbReference type="NCBI Taxonomy" id="1188247"/>
    <lineage>
        <taxon>Bacteria</taxon>
        <taxon>Pseudomonadati</taxon>
        <taxon>Pseudomonadota</taxon>
        <taxon>Alphaproteobacteria</taxon>
        <taxon>Rhodothalassiales</taxon>
        <taxon>Rhodothalassiaceae</taxon>
        <taxon>Rhodothalassium</taxon>
    </lineage>
</organism>
<dbReference type="InterPro" id="IPR027417">
    <property type="entry name" value="P-loop_NTPase"/>
</dbReference>
<protein>
    <submittedName>
        <fullName evidence="1">Uncharacterized protein</fullName>
    </submittedName>
</protein>
<evidence type="ECO:0000313" key="2">
    <source>
        <dbReference type="Proteomes" id="UP000295399"/>
    </source>
</evidence>
<name>A0A4R2P6A5_RHOSA</name>